<sequence>MRYHYDKDTVYIRGEFRAASTGINGGLKDISTIFNHTVPKNFDHADPQKFVRELLARKGYGTDAFGLLTAVWMQNLCILQYDYITVFVTAGVSNPNPDPAKPHTINIIVTSDESMSDAAILETIMTATEAKAHALRNLGRDFTGTTSDAVVVAAVSDIEPKHIYAGTFTDTGRRVYDAVLMGVTASLDRHEGRVQRTTPSYFIFSRYGGDHWVEWQKKDCPYYPCHFKNQACDFCYCPFYPCYDRDLGEFVDSSSGGKIWACTNCLLLHKPEVAGYLKKHPDATLDELKDLPN</sequence>
<protein>
    <submittedName>
        <fullName evidence="2">Adenosylcobinamide amidohydrolase</fullName>
    </submittedName>
</protein>
<dbReference type="EMBL" id="JAPTGB010000020">
    <property type="protein sequence ID" value="MCZ0861296.1"/>
    <property type="molecule type" value="Genomic_DNA"/>
</dbReference>
<dbReference type="InterPro" id="IPR002808">
    <property type="entry name" value="AdoCbi_amidolase"/>
</dbReference>
<dbReference type="Pfam" id="PF04071">
    <property type="entry name" value="zf-like"/>
    <property type="match status" value="1"/>
</dbReference>
<dbReference type="PANTHER" id="PTHR35336:SF5">
    <property type="entry name" value="ADENOSYLCOBINAMIDE AMIDOHYDROLASE"/>
    <property type="match status" value="1"/>
</dbReference>
<proteinExistence type="predicted"/>
<dbReference type="InterPro" id="IPR007212">
    <property type="entry name" value="Zf-like"/>
</dbReference>
<accession>A0ABT4IHT3</accession>
<name>A0ABT4IHT3_9EURY</name>
<gene>
    <name evidence="2" type="ORF">O0S10_08705</name>
</gene>
<comment type="caution">
    <text evidence="2">The sequence shown here is derived from an EMBL/GenBank/DDBJ whole genome shotgun (WGS) entry which is preliminary data.</text>
</comment>
<dbReference type="Pfam" id="PF01955">
    <property type="entry name" value="CbiZ"/>
    <property type="match status" value="1"/>
</dbReference>
<feature type="domain" description="Cysteine-rich small" evidence="1">
    <location>
        <begin position="211"/>
        <end position="290"/>
    </location>
</feature>
<dbReference type="RefSeq" id="WP_268925486.1">
    <property type="nucleotide sequence ID" value="NZ_JAPTGB010000020.1"/>
</dbReference>
<dbReference type="Proteomes" id="UP001141422">
    <property type="component" value="Unassembled WGS sequence"/>
</dbReference>
<organism evidence="2 3">
    <name type="scientific">Methanocorpusculum petauri</name>
    <dbReference type="NCBI Taxonomy" id="3002863"/>
    <lineage>
        <taxon>Archaea</taxon>
        <taxon>Methanobacteriati</taxon>
        <taxon>Methanobacteriota</taxon>
        <taxon>Stenosarchaea group</taxon>
        <taxon>Methanomicrobia</taxon>
        <taxon>Methanomicrobiales</taxon>
        <taxon>Methanocorpusculaceae</taxon>
        <taxon>Methanocorpusculum</taxon>
    </lineage>
</organism>
<evidence type="ECO:0000313" key="3">
    <source>
        <dbReference type="Proteomes" id="UP001141422"/>
    </source>
</evidence>
<keyword evidence="3" id="KW-1185">Reference proteome</keyword>
<reference evidence="2" key="1">
    <citation type="submission" date="2022-12" db="EMBL/GenBank/DDBJ databases">
        <title>Isolation and characterisation of novel Methanocorpusculum spp. from native Australian herbivores indicates the genus is ancestrally host-associated.</title>
        <authorList>
            <person name="Volmer J.G."/>
            <person name="Soo R.M."/>
            <person name="Evans P.N."/>
            <person name="Hoedt E.C."/>
            <person name="Astorga Alsina A.L."/>
            <person name="Woodcroft B.J."/>
            <person name="Tyson G.W."/>
            <person name="Hugenholtz P."/>
            <person name="Morrison M."/>
        </authorList>
    </citation>
    <scope>NUCLEOTIDE SEQUENCE</scope>
    <source>
        <strain evidence="2">MG</strain>
    </source>
</reference>
<evidence type="ECO:0000259" key="1">
    <source>
        <dbReference type="Pfam" id="PF04071"/>
    </source>
</evidence>
<dbReference type="InterPro" id="IPR052209">
    <property type="entry name" value="CbiZ"/>
</dbReference>
<evidence type="ECO:0000313" key="2">
    <source>
        <dbReference type="EMBL" id="MCZ0861296.1"/>
    </source>
</evidence>
<dbReference type="PANTHER" id="PTHR35336">
    <property type="entry name" value="ADENOSYLCOBINAMIDE AMIDOHYDROLASE"/>
    <property type="match status" value="1"/>
</dbReference>